<dbReference type="Proteomes" id="UP000887576">
    <property type="component" value="Unplaced"/>
</dbReference>
<dbReference type="WBParaSite" id="JU765_v2.g17787.t1">
    <property type="protein sequence ID" value="JU765_v2.g17787.t1"/>
    <property type="gene ID" value="JU765_v2.g17787"/>
</dbReference>
<reference evidence="2" key="1">
    <citation type="submission" date="2022-11" db="UniProtKB">
        <authorList>
            <consortium name="WormBaseParasite"/>
        </authorList>
    </citation>
    <scope>IDENTIFICATION</scope>
</reference>
<name>A0AC34QN91_9BILA</name>
<proteinExistence type="predicted"/>
<organism evidence="1 2">
    <name type="scientific">Panagrolaimus sp. JU765</name>
    <dbReference type="NCBI Taxonomy" id="591449"/>
    <lineage>
        <taxon>Eukaryota</taxon>
        <taxon>Metazoa</taxon>
        <taxon>Ecdysozoa</taxon>
        <taxon>Nematoda</taxon>
        <taxon>Chromadorea</taxon>
        <taxon>Rhabditida</taxon>
        <taxon>Tylenchina</taxon>
        <taxon>Panagrolaimomorpha</taxon>
        <taxon>Panagrolaimoidea</taxon>
        <taxon>Panagrolaimidae</taxon>
        <taxon>Panagrolaimus</taxon>
    </lineage>
</organism>
<evidence type="ECO:0000313" key="2">
    <source>
        <dbReference type="WBParaSite" id="JU765_v2.g17787.t1"/>
    </source>
</evidence>
<accession>A0AC34QN91</accession>
<evidence type="ECO:0000313" key="1">
    <source>
        <dbReference type="Proteomes" id="UP000887576"/>
    </source>
</evidence>
<protein>
    <submittedName>
        <fullName evidence="2">MOSC domain-containing protein</fullName>
    </submittedName>
</protein>
<sequence length="179" mass="19965">MGATVCINNFQAVDCGKSASDWFHGLHPTVPENLKVLRLLDVNCSNDQSNTFNNVADYLLITWASIRTLAEIVNLAPETVMSRFRANFVIESGNDVPFDEDSYKRIWIGGIGFEVVSRCTRCQMIAIDQKTGEKDPNVLLALRNLRFGDKVAFGVYLRKMTTNAVEISVGSTIKIDRSK</sequence>